<dbReference type="PANTHER" id="PTHR35526:SF3">
    <property type="entry name" value="ANTI-SIGMA-F FACTOR RSBW"/>
    <property type="match status" value="1"/>
</dbReference>
<evidence type="ECO:0000259" key="3">
    <source>
        <dbReference type="Pfam" id="PF13581"/>
    </source>
</evidence>
<accession>A0A852X2Z0</accession>
<evidence type="ECO:0000256" key="1">
    <source>
        <dbReference type="ARBA" id="ARBA00022527"/>
    </source>
</evidence>
<dbReference type="RefSeq" id="WP_179462248.1">
    <property type="nucleotide sequence ID" value="NZ_JACBZX010000001.1"/>
</dbReference>
<dbReference type="InterPro" id="IPR003594">
    <property type="entry name" value="HATPase_dom"/>
</dbReference>
<evidence type="ECO:0000313" key="4">
    <source>
        <dbReference type="EMBL" id="NYG36798.1"/>
    </source>
</evidence>
<evidence type="ECO:0000313" key="5">
    <source>
        <dbReference type="Proteomes" id="UP000592181"/>
    </source>
</evidence>
<keyword evidence="1" id="KW-0723">Serine/threonine-protein kinase</keyword>
<dbReference type="AlphaFoldDB" id="A0A852X2Z0"/>
<reference evidence="4 5" key="1">
    <citation type="submission" date="2020-07" db="EMBL/GenBank/DDBJ databases">
        <title>Sequencing the genomes of 1000 actinobacteria strains.</title>
        <authorList>
            <person name="Klenk H.-P."/>
        </authorList>
    </citation>
    <scope>NUCLEOTIDE SEQUENCE [LARGE SCALE GENOMIC DNA]</scope>
    <source>
        <strain evidence="4 5">DSM 24723</strain>
    </source>
</reference>
<dbReference type="Pfam" id="PF13581">
    <property type="entry name" value="HATPase_c_2"/>
    <property type="match status" value="1"/>
</dbReference>
<feature type="compositionally biased region" description="Low complexity" evidence="2">
    <location>
        <begin position="1"/>
        <end position="19"/>
    </location>
</feature>
<feature type="domain" description="Histidine kinase/HSP90-like ATPase" evidence="3">
    <location>
        <begin position="35"/>
        <end position="147"/>
    </location>
</feature>
<keyword evidence="1" id="KW-0418">Kinase</keyword>
<gene>
    <name evidence="4" type="ORF">BJY28_001267</name>
</gene>
<dbReference type="CDD" id="cd16936">
    <property type="entry name" value="HATPase_RsbW-like"/>
    <property type="match status" value="1"/>
</dbReference>
<comment type="caution">
    <text evidence="4">The sequence shown here is derived from an EMBL/GenBank/DDBJ whole genome shotgun (WGS) entry which is preliminary data.</text>
</comment>
<proteinExistence type="predicted"/>
<keyword evidence="5" id="KW-1185">Reference proteome</keyword>
<dbReference type="InterPro" id="IPR050267">
    <property type="entry name" value="Anti-sigma-factor_SerPK"/>
</dbReference>
<dbReference type="Proteomes" id="UP000592181">
    <property type="component" value="Unassembled WGS sequence"/>
</dbReference>
<evidence type="ECO:0000256" key="2">
    <source>
        <dbReference type="SAM" id="MobiDB-lite"/>
    </source>
</evidence>
<name>A0A852X2Z0_9MICO</name>
<feature type="region of interest" description="Disordered" evidence="2">
    <location>
        <begin position="1"/>
        <end position="21"/>
    </location>
</feature>
<dbReference type="InterPro" id="IPR036890">
    <property type="entry name" value="HATPase_C_sf"/>
</dbReference>
<dbReference type="GO" id="GO:0004674">
    <property type="term" value="F:protein serine/threonine kinase activity"/>
    <property type="evidence" value="ECO:0007669"/>
    <property type="project" value="UniProtKB-KW"/>
</dbReference>
<dbReference type="EMBL" id="JACBZX010000001">
    <property type="protein sequence ID" value="NYG36798.1"/>
    <property type="molecule type" value="Genomic_DNA"/>
</dbReference>
<protein>
    <submittedName>
        <fullName evidence="4">Anti-sigma regulatory factor (Ser/Thr protein kinase)</fullName>
    </submittedName>
</protein>
<dbReference type="PANTHER" id="PTHR35526">
    <property type="entry name" value="ANTI-SIGMA-F FACTOR RSBW-RELATED"/>
    <property type="match status" value="1"/>
</dbReference>
<keyword evidence="1" id="KW-0808">Transferase</keyword>
<dbReference type="Gene3D" id="3.30.565.10">
    <property type="entry name" value="Histidine kinase-like ATPase, C-terminal domain"/>
    <property type="match status" value="1"/>
</dbReference>
<organism evidence="4 5">
    <name type="scientific">Janibacter alkaliphilus</name>
    <dbReference type="NCBI Taxonomy" id="1069963"/>
    <lineage>
        <taxon>Bacteria</taxon>
        <taxon>Bacillati</taxon>
        <taxon>Actinomycetota</taxon>
        <taxon>Actinomycetes</taxon>
        <taxon>Micrococcales</taxon>
        <taxon>Intrasporangiaceae</taxon>
        <taxon>Janibacter</taxon>
    </lineage>
</organism>
<dbReference type="SUPFAM" id="SSF55874">
    <property type="entry name" value="ATPase domain of HSP90 chaperone/DNA topoisomerase II/histidine kinase"/>
    <property type="match status" value="1"/>
</dbReference>
<sequence length="160" mass="17011">MPANGNDPAGGPPARDAFGGEVGRGHARTIRAPWQADSVPLVREAVASDLAARGVSEQVVGEAELVVTELVTNSLRHARPLPDHTVRIHWKARNDNVEVEVSDAGGDTVPAPAARAVWATSGRGLRIVRSLAHEWGVTQDEKQVNVWAALGGPSRRRVTT</sequence>